<evidence type="ECO:0000256" key="3">
    <source>
        <dbReference type="SAM" id="SignalP"/>
    </source>
</evidence>
<dbReference type="RefSeq" id="XP_033585639.1">
    <property type="nucleotide sequence ID" value="XM_033734789.1"/>
</dbReference>
<proteinExistence type="predicted"/>
<dbReference type="Proteomes" id="UP000799767">
    <property type="component" value="Unassembled WGS sequence"/>
</dbReference>
<dbReference type="OrthoDB" id="1733656at2759"/>
<evidence type="ECO:0000313" key="5">
    <source>
        <dbReference type="Proteomes" id="UP000799767"/>
    </source>
</evidence>
<feature type="transmembrane region" description="Helical" evidence="2">
    <location>
        <begin position="221"/>
        <end position="241"/>
    </location>
</feature>
<feature type="signal peptide" evidence="3">
    <location>
        <begin position="1"/>
        <end position="16"/>
    </location>
</feature>
<dbReference type="AlphaFoldDB" id="A0A6A6PGG8"/>
<feature type="chain" id="PRO_5025345797" evidence="3">
    <location>
        <begin position="17"/>
        <end position="271"/>
    </location>
</feature>
<organism evidence="4 5">
    <name type="scientific">Neohortaea acidophila</name>
    <dbReference type="NCBI Taxonomy" id="245834"/>
    <lineage>
        <taxon>Eukaryota</taxon>
        <taxon>Fungi</taxon>
        <taxon>Dikarya</taxon>
        <taxon>Ascomycota</taxon>
        <taxon>Pezizomycotina</taxon>
        <taxon>Dothideomycetes</taxon>
        <taxon>Dothideomycetidae</taxon>
        <taxon>Mycosphaerellales</taxon>
        <taxon>Teratosphaeriaceae</taxon>
        <taxon>Neohortaea</taxon>
    </lineage>
</organism>
<accession>A0A6A6PGG8</accession>
<dbReference type="EMBL" id="MU001642">
    <property type="protein sequence ID" value="KAF2479069.1"/>
    <property type="molecule type" value="Genomic_DNA"/>
</dbReference>
<reference evidence="4" key="1">
    <citation type="journal article" date="2020" name="Stud. Mycol.">
        <title>101 Dothideomycetes genomes: a test case for predicting lifestyles and emergence of pathogens.</title>
        <authorList>
            <person name="Haridas S."/>
            <person name="Albert R."/>
            <person name="Binder M."/>
            <person name="Bloem J."/>
            <person name="Labutti K."/>
            <person name="Salamov A."/>
            <person name="Andreopoulos B."/>
            <person name="Baker S."/>
            <person name="Barry K."/>
            <person name="Bills G."/>
            <person name="Bluhm B."/>
            <person name="Cannon C."/>
            <person name="Castanera R."/>
            <person name="Culley D."/>
            <person name="Daum C."/>
            <person name="Ezra D."/>
            <person name="Gonzalez J."/>
            <person name="Henrissat B."/>
            <person name="Kuo A."/>
            <person name="Liang C."/>
            <person name="Lipzen A."/>
            <person name="Lutzoni F."/>
            <person name="Magnuson J."/>
            <person name="Mondo S."/>
            <person name="Nolan M."/>
            <person name="Ohm R."/>
            <person name="Pangilinan J."/>
            <person name="Park H.-J."/>
            <person name="Ramirez L."/>
            <person name="Alfaro M."/>
            <person name="Sun H."/>
            <person name="Tritt A."/>
            <person name="Yoshinaga Y."/>
            <person name="Zwiers L.-H."/>
            <person name="Turgeon B."/>
            <person name="Goodwin S."/>
            <person name="Spatafora J."/>
            <person name="Crous P."/>
            <person name="Grigoriev I."/>
        </authorList>
    </citation>
    <scope>NUCLEOTIDE SEQUENCE</scope>
    <source>
        <strain evidence="4">CBS 113389</strain>
    </source>
</reference>
<keyword evidence="2" id="KW-1133">Transmembrane helix</keyword>
<evidence type="ECO:0000256" key="1">
    <source>
        <dbReference type="SAM" id="MobiDB-lite"/>
    </source>
</evidence>
<evidence type="ECO:0000256" key="2">
    <source>
        <dbReference type="SAM" id="Phobius"/>
    </source>
</evidence>
<feature type="region of interest" description="Disordered" evidence="1">
    <location>
        <begin position="252"/>
        <end position="271"/>
    </location>
</feature>
<name>A0A6A6PGG8_9PEZI</name>
<keyword evidence="3" id="KW-0732">Signal</keyword>
<sequence length="271" mass="28592">MRTSTVLLALPALSTAQQFPFVDQVKAFFGQASASISSAIPEASIPPIPNPIAAGAAAIAAANVQRLTLDNHERVLRPGAATASPGVEEWMIFVTGGNKTCFGNCKGVEQTFNESVALISASPSPPNLALLDCETDGVLCNAWTVTIPSILHLQIPQPLADQSKPSTTIRYIAVNRTSATAPEFAALHLQEKYKETQPYDGFFHPFSGPLAIAGALIPFGYLMWGIAKVPSWAIMIGISFFSRTFMGRRFGPQAGRDGQAPAAAAPAAPAQ</sequence>
<dbReference type="GeneID" id="54475791"/>
<feature type="compositionally biased region" description="Low complexity" evidence="1">
    <location>
        <begin position="260"/>
        <end position="271"/>
    </location>
</feature>
<gene>
    <name evidence="4" type="ORF">BDY17DRAFT_304921</name>
</gene>
<keyword evidence="2" id="KW-0472">Membrane</keyword>
<evidence type="ECO:0000313" key="4">
    <source>
        <dbReference type="EMBL" id="KAF2479069.1"/>
    </source>
</evidence>
<keyword evidence="5" id="KW-1185">Reference proteome</keyword>
<protein>
    <submittedName>
        <fullName evidence="4">Uncharacterized protein</fullName>
    </submittedName>
</protein>
<keyword evidence="2" id="KW-0812">Transmembrane</keyword>